<dbReference type="InterPro" id="IPR018090">
    <property type="entry name" value="Pyrmidine_PPas_bac/euk"/>
</dbReference>
<dbReference type="SUPFAM" id="SSF52418">
    <property type="entry name" value="Nucleoside phosphorylase/phosphoribosyltransferase catalytic domain"/>
    <property type="match status" value="1"/>
</dbReference>
<organism evidence="8 9">
    <name type="scientific">Vulgatibacter incomptus</name>
    <dbReference type="NCBI Taxonomy" id="1391653"/>
    <lineage>
        <taxon>Bacteria</taxon>
        <taxon>Pseudomonadati</taxon>
        <taxon>Myxococcota</taxon>
        <taxon>Myxococcia</taxon>
        <taxon>Myxococcales</taxon>
        <taxon>Cystobacterineae</taxon>
        <taxon>Vulgatibacteraceae</taxon>
        <taxon>Vulgatibacter</taxon>
    </lineage>
</organism>
<name>A0A0K1P9T6_9BACT</name>
<keyword evidence="4" id="KW-0328">Glycosyltransferase</keyword>
<dbReference type="PROSITE" id="PS00647">
    <property type="entry name" value="THYMID_PHOSPHORYLASE"/>
    <property type="match status" value="1"/>
</dbReference>
<dbReference type="PANTHER" id="PTHR10515">
    <property type="entry name" value="THYMIDINE PHOSPHORYLASE"/>
    <property type="match status" value="1"/>
</dbReference>
<comment type="catalytic activity">
    <reaction evidence="6">
        <text>thymidine + phosphate = 2-deoxy-alpha-D-ribose 1-phosphate + thymine</text>
        <dbReference type="Rhea" id="RHEA:16037"/>
        <dbReference type="ChEBI" id="CHEBI:17748"/>
        <dbReference type="ChEBI" id="CHEBI:17821"/>
        <dbReference type="ChEBI" id="CHEBI:43474"/>
        <dbReference type="ChEBI" id="CHEBI:57259"/>
        <dbReference type="EC" id="2.4.2.4"/>
    </reaction>
</comment>
<dbReference type="NCBIfam" id="NF004490">
    <property type="entry name" value="PRK05820.1"/>
    <property type="match status" value="1"/>
</dbReference>
<dbReference type="EMBL" id="CP012332">
    <property type="protein sequence ID" value="AKU90293.1"/>
    <property type="molecule type" value="Genomic_DNA"/>
</dbReference>
<dbReference type="OrthoDB" id="9763887at2"/>
<sequence length="434" mass="46064">MRAYDLIKRKRDGGRLAQEEIAAFLDAYTRGDIPDYQASAMLMAIFFRGMDAAELAAWTRAMLESGEVLDLSDIPGVKVDKHSTGGVGDKVSIPLVPLVMACGVKVPMIAGRGLGHTGGTIDKLEAIPGFSVELGVDRFRRQVSEIGAALIGQTAELAPADRKLYALRDATATVESIPLISSSILSKKLAEGCDALVLDVKVGQGAFMKDLGQARELARTMVDLGRQMGRRMVALLTGMEQPLGRAVGNALEVVESIEVLRGGGPEDLEHLTVELGAEMLVLGEAVANLESGRDRIRAAIADGSGLRAFEALVEAQGGDPRVVREPERLPRAPRTEVVRAPSAGYVVGIQAEEVGLAAMTLGAGRSRKEDPIDPAVGFVLQRKVGDRVEPGEPLAIAHLPDGRPSADALSRLLAAFTIAEEAPRQPPLVLERIA</sequence>
<proteinExistence type="inferred from homology"/>
<dbReference type="FunFam" id="3.40.1030.10:FF:000003">
    <property type="entry name" value="Pyrimidine-nucleoside phosphorylase"/>
    <property type="match status" value="1"/>
</dbReference>
<dbReference type="NCBIfam" id="TIGR02644">
    <property type="entry name" value="Y_phosphoryl"/>
    <property type="match status" value="1"/>
</dbReference>
<evidence type="ECO:0000313" key="8">
    <source>
        <dbReference type="EMBL" id="AKU90293.1"/>
    </source>
</evidence>
<dbReference type="Gene3D" id="3.90.1170.30">
    <property type="entry name" value="Pyrimidine nucleoside phosphorylase-like, C-terminal domain"/>
    <property type="match status" value="1"/>
</dbReference>
<comment type="similarity">
    <text evidence="1">Belongs to the thymidine/pyrimidine-nucleoside phosphorylase family.</text>
</comment>
<dbReference type="Pfam" id="PF00591">
    <property type="entry name" value="Glycos_transf_3"/>
    <property type="match status" value="1"/>
</dbReference>
<evidence type="ECO:0000256" key="3">
    <source>
        <dbReference type="ARBA" id="ARBA00011892"/>
    </source>
</evidence>
<dbReference type="InterPro" id="IPR000312">
    <property type="entry name" value="Glycosyl_Trfase_fam3"/>
</dbReference>
<dbReference type="STRING" id="1391653.AKJ08_0680"/>
<evidence type="ECO:0000256" key="4">
    <source>
        <dbReference type="ARBA" id="ARBA00022676"/>
    </source>
</evidence>
<dbReference type="PATRIC" id="fig|1391653.3.peg.699"/>
<comment type="subunit">
    <text evidence="2">Homodimer.</text>
</comment>
<dbReference type="GO" id="GO:0009032">
    <property type="term" value="F:thymidine phosphorylase activity"/>
    <property type="evidence" value="ECO:0007669"/>
    <property type="project" value="UniProtKB-EC"/>
</dbReference>
<dbReference type="PANTHER" id="PTHR10515:SF0">
    <property type="entry name" value="THYMIDINE PHOSPHORYLASE"/>
    <property type="match status" value="1"/>
</dbReference>
<dbReference type="Proteomes" id="UP000055590">
    <property type="component" value="Chromosome"/>
</dbReference>
<keyword evidence="5" id="KW-0808">Transferase</keyword>
<dbReference type="GO" id="GO:0004645">
    <property type="term" value="F:1,4-alpha-oligoglucan phosphorylase activity"/>
    <property type="evidence" value="ECO:0007669"/>
    <property type="project" value="InterPro"/>
</dbReference>
<dbReference type="Pfam" id="PF07831">
    <property type="entry name" value="PYNP_C"/>
    <property type="match status" value="1"/>
</dbReference>
<gene>
    <name evidence="8" type="ORF">AKJ08_0680</name>
</gene>
<dbReference type="PIRSF" id="PIRSF000478">
    <property type="entry name" value="TP_PyNP"/>
    <property type="match status" value="1"/>
</dbReference>
<dbReference type="InterPro" id="IPR017872">
    <property type="entry name" value="Pyrmidine_PPase_CS"/>
</dbReference>
<dbReference type="SMART" id="SM00941">
    <property type="entry name" value="PYNP_C"/>
    <property type="match status" value="1"/>
</dbReference>
<dbReference type="GO" id="GO:0005829">
    <property type="term" value="C:cytosol"/>
    <property type="evidence" value="ECO:0007669"/>
    <property type="project" value="TreeGrafter"/>
</dbReference>
<dbReference type="KEGG" id="vin:AKJ08_0680"/>
<evidence type="ECO:0000313" key="9">
    <source>
        <dbReference type="Proteomes" id="UP000055590"/>
    </source>
</evidence>
<dbReference type="InterPro" id="IPR017459">
    <property type="entry name" value="Glycosyl_Trfase_fam3_N_dom"/>
</dbReference>
<keyword evidence="9" id="KW-1185">Reference proteome</keyword>
<dbReference type="InterPro" id="IPR000053">
    <property type="entry name" value="Thymidine/pyrmidine_PPase"/>
</dbReference>
<dbReference type="InterPro" id="IPR036566">
    <property type="entry name" value="PYNP-like_C_sf"/>
</dbReference>
<dbReference type="RefSeq" id="WP_050724761.1">
    <property type="nucleotide sequence ID" value="NZ_CP012332.1"/>
</dbReference>
<dbReference type="Gene3D" id="3.40.1030.10">
    <property type="entry name" value="Nucleoside phosphorylase/phosphoribosyltransferase catalytic domain"/>
    <property type="match status" value="1"/>
</dbReference>
<evidence type="ECO:0000256" key="1">
    <source>
        <dbReference type="ARBA" id="ARBA00006915"/>
    </source>
</evidence>
<dbReference type="InterPro" id="IPR036320">
    <property type="entry name" value="Glycosyl_Trfase_fam3_N_dom_sf"/>
</dbReference>
<feature type="domain" description="Pyrimidine nucleoside phosphorylase C-terminal" evidence="7">
    <location>
        <begin position="345"/>
        <end position="419"/>
    </location>
</feature>
<dbReference type="EC" id="2.4.2.4" evidence="3"/>
<dbReference type="InterPro" id="IPR013102">
    <property type="entry name" value="PYNP_C"/>
</dbReference>
<dbReference type="GO" id="GO:0006213">
    <property type="term" value="P:pyrimidine nucleoside metabolic process"/>
    <property type="evidence" value="ECO:0007669"/>
    <property type="project" value="InterPro"/>
</dbReference>
<dbReference type="AlphaFoldDB" id="A0A0K1P9T6"/>
<evidence type="ECO:0000256" key="5">
    <source>
        <dbReference type="ARBA" id="ARBA00022679"/>
    </source>
</evidence>
<dbReference type="SUPFAM" id="SSF54680">
    <property type="entry name" value="Pyrimidine nucleoside phosphorylase C-terminal domain"/>
    <property type="match status" value="1"/>
</dbReference>
<evidence type="ECO:0000256" key="6">
    <source>
        <dbReference type="ARBA" id="ARBA00048550"/>
    </source>
</evidence>
<accession>A0A0K1P9T6</accession>
<protein>
    <recommendedName>
        <fullName evidence="3">thymidine phosphorylase</fullName>
        <ecNumber evidence="3">2.4.2.4</ecNumber>
    </recommendedName>
</protein>
<evidence type="ECO:0000256" key="2">
    <source>
        <dbReference type="ARBA" id="ARBA00011738"/>
    </source>
</evidence>
<dbReference type="SUPFAM" id="SSF47648">
    <property type="entry name" value="Nucleoside phosphorylase/phosphoribosyltransferase N-terminal domain"/>
    <property type="match status" value="1"/>
</dbReference>
<dbReference type="Gene3D" id="1.20.970.10">
    <property type="entry name" value="Transferase, Pyrimidine Nucleoside Phosphorylase, Chain C"/>
    <property type="match status" value="1"/>
</dbReference>
<dbReference type="Pfam" id="PF02885">
    <property type="entry name" value="Glycos_trans_3N"/>
    <property type="match status" value="1"/>
</dbReference>
<reference evidence="8 9" key="1">
    <citation type="submission" date="2015-08" db="EMBL/GenBank/DDBJ databases">
        <authorList>
            <person name="Babu N.S."/>
            <person name="Beckwith C.J."/>
            <person name="Beseler K.G."/>
            <person name="Brison A."/>
            <person name="Carone J.V."/>
            <person name="Caskin T.P."/>
            <person name="Diamond M."/>
            <person name="Durham M.E."/>
            <person name="Foxe J.M."/>
            <person name="Go M."/>
            <person name="Henderson B.A."/>
            <person name="Jones I.B."/>
            <person name="McGettigan J.A."/>
            <person name="Micheletti S.J."/>
            <person name="Nasrallah M.E."/>
            <person name="Ortiz D."/>
            <person name="Piller C.R."/>
            <person name="Privatt S.R."/>
            <person name="Schneider S.L."/>
            <person name="Sharp S."/>
            <person name="Smith T.C."/>
            <person name="Stanton J.D."/>
            <person name="Ullery H.E."/>
            <person name="Wilson R.J."/>
            <person name="Serrano M.G."/>
            <person name="Buck G."/>
            <person name="Lee V."/>
            <person name="Wang Y."/>
            <person name="Carvalho R."/>
            <person name="Voegtly L."/>
            <person name="Shi R."/>
            <person name="Duckworth R."/>
            <person name="Johnson A."/>
            <person name="Loviza R."/>
            <person name="Walstead R."/>
            <person name="Shah Z."/>
            <person name="Kiflezghi M."/>
            <person name="Wade K."/>
            <person name="Ball S.L."/>
            <person name="Bradley K.W."/>
            <person name="Asai D.J."/>
            <person name="Bowman C.A."/>
            <person name="Russell D.A."/>
            <person name="Pope W.H."/>
            <person name="Jacobs-Sera D."/>
            <person name="Hendrix R.W."/>
            <person name="Hatfull G.F."/>
        </authorList>
    </citation>
    <scope>NUCLEOTIDE SEQUENCE [LARGE SCALE GENOMIC DNA]</scope>
    <source>
        <strain evidence="8 9">DSM 27710</strain>
    </source>
</reference>
<dbReference type="InterPro" id="IPR035902">
    <property type="entry name" value="Nuc_phospho_transferase"/>
</dbReference>
<evidence type="ECO:0000259" key="7">
    <source>
        <dbReference type="SMART" id="SM00941"/>
    </source>
</evidence>
<dbReference type="GO" id="GO:0006206">
    <property type="term" value="P:pyrimidine nucleobase metabolic process"/>
    <property type="evidence" value="ECO:0007669"/>
    <property type="project" value="InterPro"/>
</dbReference>